<dbReference type="PANTHER" id="PTHR45527:SF1">
    <property type="entry name" value="FATTY ACID SYNTHASE"/>
    <property type="match status" value="1"/>
</dbReference>
<evidence type="ECO:0000313" key="3">
    <source>
        <dbReference type="Proteomes" id="UP000663844"/>
    </source>
</evidence>
<name>A0A820M7N6_9BILA</name>
<feature type="non-terminal residue" evidence="2">
    <location>
        <position position="202"/>
    </location>
</feature>
<dbReference type="GO" id="GO:0031177">
    <property type="term" value="F:phosphopantetheine binding"/>
    <property type="evidence" value="ECO:0007669"/>
    <property type="project" value="TreeGrafter"/>
</dbReference>
<dbReference type="GO" id="GO:0044550">
    <property type="term" value="P:secondary metabolite biosynthetic process"/>
    <property type="evidence" value="ECO:0007669"/>
    <property type="project" value="TreeGrafter"/>
</dbReference>
<dbReference type="InterPro" id="IPR001242">
    <property type="entry name" value="Condensation_dom"/>
</dbReference>
<protein>
    <recommendedName>
        <fullName evidence="1">Condensation domain-containing protein</fullName>
    </recommendedName>
</protein>
<dbReference type="EMBL" id="CAJOAZ010022836">
    <property type="protein sequence ID" value="CAF4369522.1"/>
    <property type="molecule type" value="Genomic_DNA"/>
</dbReference>
<dbReference type="Proteomes" id="UP000663844">
    <property type="component" value="Unassembled WGS sequence"/>
</dbReference>
<evidence type="ECO:0000313" key="2">
    <source>
        <dbReference type="EMBL" id="CAF4369522.1"/>
    </source>
</evidence>
<evidence type="ECO:0000259" key="1">
    <source>
        <dbReference type="Pfam" id="PF00668"/>
    </source>
</evidence>
<dbReference type="PANTHER" id="PTHR45527">
    <property type="entry name" value="NONRIBOSOMAL PEPTIDE SYNTHETASE"/>
    <property type="match status" value="1"/>
</dbReference>
<dbReference type="AlphaFoldDB" id="A0A820M7N6"/>
<dbReference type="Pfam" id="PF00668">
    <property type="entry name" value="Condensation"/>
    <property type="match status" value="1"/>
</dbReference>
<organism evidence="2 3">
    <name type="scientific">Adineta steineri</name>
    <dbReference type="NCBI Taxonomy" id="433720"/>
    <lineage>
        <taxon>Eukaryota</taxon>
        <taxon>Metazoa</taxon>
        <taxon>Spiralia</taxon>
        <taxon>Gnathifera</taxon>
        <taxon>Rotifera</taxon>
        <taxon>Eurotatoria</taxon>
        <taxon>Bdelloidea</taxon>
        <taxon>Adinetida</taxon>
        <taxon>Adinetidae</taxon>
        <taxon>Adineta</taxon>
    </lineage>
</organism>
<feature type="domain" description="Condensation" evidence="1">
    <location>
        <begin position="16"/>
        <end position="197"/>
    </location>
</feature>
<dbReference type="GO" id="GO:0005829">
    <property type="term" value="C:cytosol"/>
    <property type="evidence" value="ECO:0007669"/>
    <property type="project" value="TreeGrafter"/>
</dbReference>
<dbReference type="GO" id="GO:0003824">
    <property type="term" value="F:catalytic activity"/>
    <property type="evidence" value="ECO:0007669"/>
    <property type="project" value="InterPro"/>
</dbReference>
<dbReference type="Gene3D" id="3.30.559.30">
    <property type="entry name" value="Nonribosomal peptide synthetase, condensation domain"/>
    <property type="match status" value="1"/>
</dbReference>
<dbReference type="Gene3D" id="3.30.559.10">
    <property type="entry name" value="Chloramphenicol acetyltransferase-like domain"/>
    <property type="match status" value="1"/>
</dbReference>
<feature type="non-terminal residue" evidence="2">
    <location>
        <position position="1"/>
    </location>
</feature>
<dbReference type="InterPro" id="IPR023213">
    <property type="entry name" value="CAT-like_dom_sf"/>
</dbReference>
<sequence length="202" mass="23767">AYNTNAEWTGDEDLLQYIDYSVHERLIDMKPSRDFWLLELKEYDFEHRLSLSTDQHCLSNDQRSGFASIAQLSFDKNISKSFLNYVSTHQTTPFQLGMTLFYIFLFKLTQDQNDLCISCHNANRYKTELQNMMGMFISTLPYRMKLDSSWSFNELVKQVQDKCISILEHSHYPLQNILTDIHANQSNVSFLQTVFDFITRSP</sequence>
<reference evidence="2" key="1">
    <citation type="submission" date="2021-02" db="EMBL/GenBank/DDBJ databases">
        <authorList>
            <person name="Nowell W R."/>
        </authorList>
    </citation>
    <scope>NUCLEOTIDE SEQUENCE</scope>
</reference>
<dbReference type="GO" id="GO:0043041">
    <property type="term" value="P:amino acid activation for nonribosomal peptide biosynthetic process"/>
    <property type="evidence" value="ECO:0007669"/>
    <property type="project" value="TreeGrafter"/>
</dbReference>
<accession>A0A820M7N6</accession>
<proteinExistence type="predicted"/>
<comment type="caution">
    <text evidence="2">The sequence shown here is derived from an EMBL/GenBank/DDBJ whole genome shotgun (WGS) entry which is preliminary data.</text>
</comment>
<gene>
    <name evidence="2" type="ORF">OXD698_LOCUS49762</name>
</gene>
<dbReference type="SUPFAM" id="SSF52777">
    <property type="entry name" value="CoA-dependent acyltransferases"/>
    <property type="match status" value="1"/>
</dbReference>